<comment type="caution">
    <text evidence="2">The sequence shown here is derived from an EMBL/GenBank/DDBJ whole genome shotgun (WGS) entry which is preliminary data.</text>
</comment>
<evidence type="ECO:0000313" key="3">
    <source>
        <dbReference type="Proteomes" id="UP000480854"/>
    </source>
</evidence>
<protein>
    <submittedName>
        <fullName evidence="2">Uncharacterized protein</fullName>
    </submittedName>
</protein>
<accession>A0A9W7NNX4</accession>
<organism evidence="2 3">
    <name type="scientific">Roseomonas genomospecies 6</name>
    <dbReference type="NCBI Taxonomy" id="214106"/>
    <lineage>
        <taxon>Bacteria</taxon>
        <taxon>Pseudomonadati</taxon>
        <taxon>Pseudomonadota</taxon>
        <taxon>Alphaproteobacteria</taxon>
        <taxon>Acetobacterales</taxon>
        <taxon>Roseomonadaceae</taxon>
        <taxon>Roseomonas</taxon>
    </lineage>
</organism>
<proteinExistence type="predicted"/>
<feature type="compositionally biased region" description="Basic and acidic residues" evidence="1">
    <location>
        <begin position="1"/>
        <end position="17"/>
    </location>
</feature>
<feature type="compositionally biased region" description="Basic and acidic residues" evidence="1">
    <location>
        <begin position="78"/>
        <end position="94"/>
    </location>
</feature>
<dbReference type="EMBL" id="QOKW01000001">
    <property type="protein sequence ID" value="KAA0684128.1"/>
    <property type="molecule type" value="Genomic_DNA"/>
</dbReference>
<evidence type="ECO:0000313" key="2">
    <source>
        <dbReference type="EMBL" id="KAA0684128.1"/>
    </source>
</evidence>
<feature type="region of interest" description="Disordered" evidence="1">
    <location>
        <begin position="1"/>
        <end position="27"/>
    </location>
</feature>
<feature type="region of interest" description="Disordered" evidence="1">
    <location>
        <begin position="50"/>
        <end position="94"/>
    </location>
</feature>
<evidence type="ECO:0000256" key="1">
    <source>
        <dbReference type="SAM" id="MobiDB-lite"/>
    </source>
</evidence>
<dbReference type="Proteomes" id="UP000480854">
    <property type="component" value="Unassembled WGS sequence"/>
</dbReference>
<name>A0A9W7NNX4_9PROT</name>
<keyword evidence="3" id="KW-1185">Reference proteome</keyword>
<reference evidence="2 3" key="1">
    <citation type="submission" date="2018-07" db="EMBL/GenBank/DDBJ databases">
        <title>Genome sequence of Azospirillum sp. ATCC 49961.</title>
        <authorList>
            <person name="Sant'Anna F.H."/>
            <person name="Baldani J.I."/>
            <person name="Zilli J.E."/>
            <person name="Reis V.M."/>
            <person name="Hartmann A."/>
            <person name="Cruz L."/>
            <person name="de Souza E.M."/>
            <person name="de Oliveira Pedrosa F."/>
            <person name="Passaglia L.M.P."/>
        </authorList>
    </citation>
    <scope>NUCLEOTIDE SEQUENCE [LARGE SCALE GENOMIC DNA]</scope>
    <source>
        <strain evidence="2 3">ATCC 49961</strain>
    </source>
</reference>
<sequence length="94" mass="10233">MSDGRHAGWEPGGRETARMPNTLVSTGPLTTAADTLLKRLWLYRPYRSEAPGAPAQSLIIESSSNGHARRLSCAPGDWPRRIRPPDADLGRVSP</sequence>
<gene>
    <name evidence="2" type="ORF">DS843_01440</name>
</gene>
<dbReference type="AlphaFoldDB" id="A0A9W7NNX4"/>